<feature type="transmembrane region" description="Helical" evidence="6">
    <location>
        <begin position="398"/>
        <end position="417"/>
    </location>
</feature>
<dbReference type="Proteomes" id="UP001549104">
    <property type="component" value="Unassembled WGS sequence"/>
</dbReference>
<evidence type="ECO:0000256" key="1">
    <source>
        <dbReference type="ARBA" id="ARBA00004141"/>
    </source>
</evidence>
<gene>
    <name evidence="8" type="ORF">ABIC55_000656</name>
</gene>
<dbReference type="NCBIfam" id="TIGR00784">
    <property type="entry name" value="citMHS"/>
    <property type="match status" value="1"/>
</dbReference>
<dbReference type="InterPro" id="IPR004680">
    <property type="entry name" value="Cit_transptr-like_dom"/>
</dbReference>
<evidence type="ECO:0000256" key="4">
    <source>
        <dbReference type="ARBA" id="ARBA00022989"/>
    </source>
</evidence>
<keyword evidence="5 6" id="KW-0472">Membrane</keyword>
<evidence type="ECO:0000313" key="9">
    <source>
        <dbReference type="Proteomes" id="UP001549104"/>
    </source>
</evidence>
<dbReference type="PANTHER" id="PTHR30354">
    <property type="entry name" value="GNT FAMILY GLUCONATE TRANSPORTER"/>
    <property type="match status" value="1"/>
</dbReference>
<feature type="transmembrane region" description="Helical" evidence="6">
    <location>
        <begin position="338"/>
        <end position="358"/>
    </location>
</feature>
<dbReference type="Pfam" id="PF03600">
    <property type="entry name" value="CitMHS"/>
    <property type="match status" value="1"/>
</dbReference>
<feature type="transmembrane region" description="Helical" evidence="6">
    <location>
        <begin position="95"/>
        <end position="127"/>
    </location>
</feature>
<evidence type="ECO:0000256" key="3">
    <source>
        <dbReference type="ARBA" id="ARBA00022692"/>
    </source>
</evidence>
<evidence type="ECO:0000256" key="5">
    <source>
        <dbReference type="ARBA" id="ARBA00023136"/>
    </source>
</evidence>
<dbReference type="InterPro" id="IPR014738">
    <property type="entry name" value="Citrate_transporter"/>
</dbReference>
<feature type="domain" description="Citrate transporter-like" evidence="7">
    <location>
        <begin position="14"/>
        <end position="391"/>
    </location>
</feature>
<dbReference type="RefSeq" id="WP_354312143.1">
    <property type="nucleotide sequence ID" value="NZ_JBEPME010000001.1"/>
</dbReference>
<feature type="transmembrane region" description="Helical" evidence="6">
    <location>
        <begin position="178"/>
        <end position="197"/>
    </location>
</feature>
<comment type="subcellular location">
    <subcellularLocation>
        <location evidence="1">Membrane</location>
        <topology evidence="1">Multi-pass membrane protein</topology>
    </subcellularLocation>
</comment>
<keyword evidence="2" id="KW-0813">Transport</keyword>
<feature type="transmembrane region" description="Helical" evidence="6">
    <location>
        <begin position="424"/>
        <end position="444"/>
    </location>
</feature>
<feature type="transmembrane region" description="Helical" evidence="6">
    <location>
        <begin position="246"/>
        <end position="275"/>
    </location>
</feature>
<evidence type="ECO:0000256" key="2">
    <source>
        <dbReference type="ARBA" id="ARBA00022448"/>
    </source>
</evidence>
<organism evidence="8 9">
    <name type="scientific">Sporosarcina psychrophila</name>
    <name type="common">Bacillus psychrophilus</name>
    <dbReference type="NCBI Taxonomy" id="1476"/>
    <lineage>
        <taxon>Bacteria</taxon>
        <taxon>Bacillati</taxon>
        <taxon>Bacillota</taxon>
        <taxon>Bacilli</taxon>
        <taxon>Bacillales</taxon>
        <taxon>Caryophanaceae</taxon>
        <taxon>Sporosarcina</taxon>
    </lineage>
</organism>
<evidence type="ECO:0000256" key="6">
    <source>
        <dbReference type="SAM" id="Phobius"/>
    </source>
</evidence>
<feature type="transmembrane region" description="Helical" evidence="6">
    <location>
        <begin position="295"/>
        <end position="317"/>
    </location>
</feature>
<feature type="transmembrane region" description="Helical" evidence="6">
    <location>
        <begin position="57"/>
        <end position="75"/>
    </location>
</feature>
<keyword evidence="9" id="KW-1185">Reference proteome</keyword>
<accession>A0ABV2K3B5</accession>
<feature type="transmembrane region" description="Helical" evidence="6">
    <location>
        <begin position="30"/>
        <end position="50"/>
    </location>
</feature>
<evidence type="ECO:0000259" key="7">
    <source>
        <dbReference type="Pfam" id="PF03600"/>
    </source>
</evidence>
<proteinExistence type="predicted"/>
<feature type="transmembrane region" description="Helical" evidence="6">
    <location>
        <begin position="139"/>
        <end position="158"/>
    </location>
</feature>
<keyword evidence="4 6" id="KW-1133">Transmembrane helix</keyword>
<sequence length="446" mass="47770">MLSIIGFIMVLLIILLLLRGKSLPVVVMFVVPIIAALFAGFHLSEVGTFVMDGINKVTGIIAMFIFAILYFGVMTKAGLFEPLIRKLVKSAGNNIVAVAMVTAIIAMLAHIEGVGAATFLITIPALLPIYRRLNMRPTTLLLLVGLSAGTMNMIPWGGPTLRAATTLDMDVVELWKPLIPIQIIGLLTILIMTYIIAKIEIKRGAGIHNSADALLSSGTSLAQSDPPEQLDNMDEKFGDLLRPKLWWFNVSLTIAAIGVLVWGVVPPAVVFMAALTIALPINYRGVEVQSHLIKIFSPEAILMATVLMAAGSFLGILSGTGMVDVMASDIVRIIPDAFGPYLHIIIGFLGVPLGMIFGPDPYYFGILPIVVEVLNAHGVPPEMVARAMLIGENVGFPISPMVPSVYLAVGLAGVSIGEHIKRSFFWFWGLGIVLMIAALILGVISA</sequence>
<dbReference type="EMBL" id="JBEPME010000001">
    <property type="protein sequence ID" value="MET3655572.1"/>
    <property type="molecule type" value="Genomic_DNA"/>
</dbReference>
<dbReference type="InterPro" id="IPR003474">
    <property type="entry name" value="Glcn_transporter"/>
</dbReference>
<protein>
    <submittedName>
        <fullName evidence="8">CitMHS family citrate-Mg2+:H+ or citrate-Ca2+:H+ symporter</fullName>
    </submittedName>
</protein>
<keyword evidence="3 6" id="KW-0812">Transmembrane</keyword>
<dbReference type="PANTHER" id="PTHR30354:SF26">
    <property type="entry name" value="TRANSPORTER, PUTATIVE-RELATED"/>
    <property type="match status" value="1"/>
</dbReference>
<evidence type="ECO:0000313" key="8">
    <source>
        <dbReference type="EMBL" id="MET3655572.1"/>
    </source>
</evidence>
<reference evidence="8 9" key="1">
    <citation type="submission" date="2024-06" db="EMBL/GenBank/DDBJ databases">
        <title>Sorghum-associated microbial communities from plants grown in Nebraska, USA.</title>
        <authorList>
            <person name="Schachtman D."/>
        </authorList>
    </citation>
    <scope>NUCLEOTIDE SEQUENCE [LARGE SCALE GENOMIC DNA]</scope>
    <source>
        <strain evidence="8 9">1288</strain>
    </source>
</reference>
<name>A0ABV2K3B5_SPOPS</name>
<comment type="caution">
    <text evidence="8">The sequence shown here is derived from an EMBL/GenBank/DDBJ whole genome shotgun (WGS) entry which is preliminary data.</text>
</comment>